<comment type="similarity">
    <text evidence="5 6">Belongs to the peptidase T1A family.</text>
</comment>
<dbReference type="InterPro" id="IPR000426">
    <property type="entry name" value="Proteasome_asu_N"/>
</dbReference>
<comment type="function">
    <text evidence="1">The proteasome is a multicatalytic proteinase complex which is characterized by its ability to cleave peptides with Arg, Phe, Tyr, Leu, and Glu adjacent to the leaving group at neutral or slightly basic pH. The proteasome has an ATP-dependent proteolytic activity.</text>
</comment>
<dbReference type="SMART" id="SM00948">
    <property type="entry name" value="Proteasome_A_N"/>
    <property type="match status" value="1"/>
</dbReference>
<dbReference type="PROSITE" id="PS00388">
    <property type="entry name" value="PROTEASOME_ALPHA_1"/>
    <property type="match status" value="1"/>
</dbReference>
<comment type="subcellular location">
    <subcellularLocation>
        <location evidence="6">Cytoplasm</location>
    </subcellularLocation>
    <subcellularLocation>
        <location evidence="6">Nucleus</location>
    </subcellularLocation>
</comment>
<gene>
    <name evidence="8" type="ORF">g.29270</name>
</gene>
<dbReference type="PANTHER" id="PTHR11599">
    <property type="entry name" value="PROTEASOME SUBUNIT ALPHA/BETA"/>
    <property type="match status" value="1"/>
</dbReference>
<reference evidence="8" key="1">
    <citation type="submission" date="2015-08" db="EMBL/GenBank/DDBJ databases">
        <authorList>
            <person name="Babu N.S."/>
            <person name="Beckwith C.J."/>
            <person name="Beseler K.G."/>
            <person name="Brison A."/>
            <person name="Carone J.V."/>
            <person name="Caskin T.P."/>
            <person name="Diamond M."/>
            <person name="Durham M.E."/>
            <person name="Foxe J.M."/>
            <person name="Go M."/>
            <person name="Henderson B.A."/>
            <person name="Jones I.B."/>
            <person name="McGettigan J.A."/>
            <person name="Micheletti S.J."/>
            <person name="Nasrallah M.E."/>
            <person name="Ortiz D."/>
            <person name="Piller C.R."/>
            <person name="Privatt S.R."/>
            <person name="Schneider S.L."/>
            <person name="Sharp S."/>
            <person name="Smith T.C."/>
            <person name="Stanton J.D."/>
            <person name="Ullery H.E."/>
            <person name="Wilson R.J."/>
            <person name="Serrano M.G."/>
            <person name="Buck G."/>
            <person name="Lee V."/>
            <person name="Wang Y."/>
            <person name="Carvalho R."/>
            <person name="Voegtly L."/>
            <person name="Shi R."/>
            <person name="Duckworth R."/>
            <person name="Johnson A."/>
            <person name="Loviza R."/>
            <person name="Walstead R."/>
            <person name="Shah Z."/>
            <person name="Kiflezghi M."/>
            <person name="Wade K."/>
            <person name="Ball S.L."/>
            <person name="Bradley K.W."/>
            <person name="Asai D.J."/>
            <person name="Bowman C.A."/>
            <person name="Russell D.A."/>
            <person name="Pope W.H."/>
            <person name="Jacobs-Sera D."/>
            <person name="Hendrix R.W."/>
            <person name="Hatfull G.F."/>
        </authorList>
    </citation>
    <scope>NUCLEOTIDE SEQUENCE</scope>
</reference>
<dbReference type="PROSITE" id="PS51475">
    <property type="entry name" value="PROTEASOME_ALPHA_2"/>
    <property type="match status" value="1"/>
</dbReference>
<dbReference type="SUPFAM" id="SSF56235">
    <property type="entry name" value="N-terminal nucleophile aminohydrolases (Ntn hydrolases)"/>
    <property type="match status" value="1"/>
</dbReference>
<dbReference type="EMBL" id="GDKF01009690">
    <property type="protein sequence ID" value="JAT68932.1"/>
    <property type="molecule type" value="Transcribed_RNA"/>
</dbReference>
<dbReference type="Pfam" id="PF00227">
    <property type="entry name" value="Proteasome"/>
    <property type="match status" value="1"/>
</dbReference>
<dbReference type="FunFam" id="3.60.20.10:FF:000036">
    <property type="entry name" value="Proteasome subunit alpha type"/>
    <property type="match status" value="1"/>
</dbReference>
<keyword evidence="3 5" id="KW-0647">Proteasome</keyword>
<name>A0A1D1ZPL8_AUXPR</name>
<dbReference type="Pfam" id="PF10584">
    <property type="entry name" value="Proteasome_A_N"/>
    <property type="match status" value="1"/>
</dbReference>
<proteinExistence type="inferred from homology"/>
<evidence type="ECO:0000256" key="3">
    <source>
        <dbReference type="ARBA" id="ARBA00022942"/>
    </source>
</evidence>
<dbReference type="GO" id="GO:0006511">
    <property type="term" value="P:ubiquitin-dependent protein catabolic process"/>
    <property type="evidence" value="ECO:0007669"/>
    <property type="project" value="InterPro"/>
</dbReference>
<dbReference type="GO" id="GO:0005737">
    <property type="term" value="C:cytoplasm"/>
    <property type="evidence" value="ECO:0007669"/>
    <property type="project" value="UniProtKB-SubCell"/>
</dbReference>
<feature type="domain" description="Proteasome alpha-type subunits" evidence="7">
    <location>
        <begin position="9"/>
        <end position="31"/>
    </location>
</feature>
<evidence type="ECO:0000313" key="8">
    <source>
        <dbReference type="EMBL" id="JAT68932.1"/>
    </source>
</evidence>
<dbReference type="InterPro" id="IPR029055">
    <property type="entry name" value="Ntn_hydrolases_N"/>
</dbReference>
<evidence type="ECO:0000256" key="4">
    <source>
        <dbReference type="ARBA" id="ARBA00023242"/>
    </source>
</evidence>
<dbReference type="GO" id="GO:0019773">
    <property type="term" value="C:proteasome core complex, alpha-subunit complex"/>
    <property type="evidence" value="ECO:0007669"/>
    <property type="project" value="UniProtKB-UniRule"/>
</dbReference>
<dbReference type="InterPro" id="IPR050115">
    <property type="entry name" value="Proteasome_alpha"/>
</dbReference>
<dbReference type="InterPro" id="IPR023332">
    <property type="entry name" value="Proteasome_alpha-type"/>
</dbReference>
<organism evidence="8">
    <name type="scientific">Auxenochlorella protothecoides</name>
    <name type="common">Green microalga</name>
    <name type="synonym">Chlorella protothecoides</name>
    <dbReference type="NCBI Taxonomy" id="3075"/>
    <lineage>
        <taxon>Eukaryota</taxon>
        <taxon>Viridiplantae</taxon>
        <taxon>Chlorophyta</taxon>
        <taxon>core chlorophytes</taxon>
        <taxon>Trebouxiophyceae</taxon>
        <taxon>Chlorellales</taxon>
        <taxon>Chlorellaceae</taxon>
        <taxon>Auxenochlorella</taxon>
    </lineage>
</organism>
<keyword evidence="2 6" id="KW-0963">Cytoplasm</keyword>
<evidence type="ECO:0000256" key="6">
    <source>
        <dbReference type="RuleBase" id="RU000551"/>
    </source>
</evidence>
<evidence type="ECO:0000256" key="5">
    <source>
        <dbReference type="PROSITE-ProRule" id="PRU00808"/>
    </source>
</evidence>
<accession>A0A1D1ZPL8</accession>
<dbReference type="InterPro" id="IPR034642">
    <property type="entry name" value="Proteasome_subunit_alpha6"/>
</dbReference>
<evidence type="ECO:0000256" key="1">
    <source>
        <dbReference type="ARBA" id="ARBA00002000"/>
    </source>
</evidence>
<evidence type="ECO:0000259" key="7">
    <source>
        <dbReference type="PROSITE" id="PS00388"/>
    </source>
</evidence>
<dbReference type="InterPro" id="IPR001353">
    <property type="entry name" value="Proteasome_sua/b"/>
</dbReference>
<dbReference type="Gene3D" id="3.60.20.10">
    <property type="entry name" value="Glutamine Phosphoribosylpyrophosphate, subunit 1, domain 1"/>
    <property type="match status" value="1"/>
</dbReference>
<sequence length="247" mass="26881">MSRGSGAGFDRHITIFSPEGRLYQVEYAFKAAKSGALTSISIRGADSAVVATQKKVPDKLIDPSSITNIHKVTRTIGLLTTGVPGDARSLLQKARSEAAEFRFKYGYEMPVDFLARVLADQAQVYTQHAYMRPLGVISTLVGIDEERGPQLFKVDPAGYFVGYRATATGPKEQEAINYLEKKIRPDLSLSADDTVQMAISALQNVLAEDLKATDLEVGIAETSNGGLFRVLTNAEVEEHIVAISERD</sequence>
<comment type="subunit">
    <text evidence="6">The 20S proteasome core is composed of 28 subunits that are arranged in four stacked rings, resulting in a barrel-shaped structure. The two end rings are each formed by seven alpha subunits, and the two central rings are each formed by seven beta subunits.</text>
</comment>
<protein>
    <recommendedName>
        <fullName evidence="6">Proteasome subunit alpha type</fullName>
    </recommendedName>
</protein>
<dbReference type="GO" id="GO:0005634">
    <property type="term" value="C:nucleus"/>
    <property type="evidence" value="ECO:0007669"/>
    <property type="project" value="UniProtKB-SubCell"/>
</dbReference>
<evidence type="ECO:0000256" key="2">
    <source>
        <dbReference type="ARBA" id="ARBA00022490"/>
    </source>
</evidence>
<keyword evidence="4 6" id="KW-0539">Nucleus</keyword>
<dbReference type="CDD" id="cd03754">
    <property type="entry name" value="proteasome_alpha_type_6"/>
    <property type="match status" value="1"/>
</dbReference>
<dbReference type="AlphaFoldDB" id="A0A1D1ZPL8"/>